<dbReference type="PROSITE" id="PS50263">
    <property type="entry name" value="CN_HYDROLASE"/>
    <property type="match status" value="1"/>
</dbReference>
<dbReference type="GO" id="GO:0000257">
    <property type="term" value="F:nitrilase activity"/>
    <property type="evidence" value="ECO:0007669"/>
    <property type="project" value="UniProtKB-ARBA"/>
</dbReference>
<protein>
    <submittedName>
        <fullName evidence="3">Nitrilase</fullName>
    </submittedName>
</protein>
<dbReference type="InterPro" id="IPR003010">
    <property type="entry name" value="C-N_Hydrolase"/>
</dbReference>
<evidence type="ECO:0000256" key="1">
    <source>
        <dbReference type="ARBA" id="ARBA00008129"/>
    </source>
</evidence>
<evidence type="ECO:0000313" key="3">
    <source>
        <dbReference type="EMBL" id="GET34755.1"/>
    </source>
</evidence>
<comment type="similarity">
    <text evidence="1">Belongs to the carbon-nitrogen hydrolase superfamily. Nitrilase family.</text>
</comment>
<dbReference type="Pfam" id="PF00795">
    <property type="entry name" value="CN_hydrolase"/>
    <property type="match status" value="1"/>
</dbReference>
<organism evidence="3 4">
    <name type="scientific">Prolixibacter bellariivorans</name>
    <dbReference type="NCBI Taxonomy" id="314319"/>
    <lineage>
        <taxon>Bacteria</taxon>
        <taxon>Pseudomonadati</taxon>
        <taxon>Bacteroidota</taxon>
        <taxon>Bacteroidia</taxon>
        <taxon>Marinilabiliales</taxon>
        <taxon>Prolixibacteraceae</taxon>
        <taxon>Prolixibacter</taxon>
    </lineage>
</organism>
<comment type="caution">
    <text evidence="3">The sequence shown here is derived from an EMBL/GenBank/DDBJ whole genome shotgun (WGS) entry which is preliminary data.</text>
</comment>
<dbReference type="CDD" id="cd07564">
    <property type="entry name" value="nitrilases_CHs"/>
    <property type="match status" value="1"/>
</dbReference>
<evidence type="ECO:0000259" key="2">
    <source>
        <dbReference type="PROSITE" id="PS50263"/>
    </source>
</evidence>
<dbReference type="Gene3D" id="3.60.110.10">
    <property type="entry name" value="Carbon-nitrogen hydrolase"/>
    <property type="match status" value="1"/>
</dbReference>
<keyword evidence="4" id="KW-1185">Reference proteome</keyword>
<gene>
    <name evidence="3" type="ORF">PbJCM13498_36180</name>
</gene>
<dbReference type="EMBL" id="BLAX01000001">
    <property type="protein sequence ID" value="GET34755.1"/>
    <property type="molecule type" value="Genomic_DNA"/>
</dbReference>
<dbReference type="PANTHER" id="PTHR46044">
    <property type="entry name" value="NITRILASE"/>
    <property type="match status" value="1"/>
</dbReference>
<dbReference type="Proteomes" id="UP000391834">
    <property type="component" value="Unassembled WGS sequence"/>
</dbReference>
<dbReference type="SUPFAM" id="SSF56317">
    <property type="entry name" value="Carbon-nitrogen hydrolase"/>
    <property type="match status" value="1"/>
</dbReference>
<dbReference type="InterPro" id="IPR000132">
    <property type="entry name" value="Nitrilase/CN_hydratase_CS"/>
</dbReference>
<accession>A0A5M4B3M6</accession>
<proteinExistence type="inferred from homology"/>
<dbReference type="PROSITE" id="PS00921">
    <property type="entry name" value="NITRIL_CHT_2"/>
    <property type="match status" value="1"/>
</dbReference>
<reference evidence="3 4" key="1">
    <citation type="submission" date="2019-10" db="EMBL/GenBank/DDBJ databases">
        <title>Prolixibacter strains distinguished by the presence of nitrate reductase genes were adept at nitrate-dependent anaerobic corrosion of metallic iron and carbon steel.</title>
        <authorList>
            <person name="Iino T."/>
            <person name="Shono N."/>
            <person name="Ito K."/>
            <person name="Nakamura R."/>
            <person name="Sueoka K."/>
            <person name="Harayama S."/>
            <person name="Ohkuma M."/>
        </authorList>
    </citation>
    <scope>NUCLEOTIDE SEQUENCE [LARGE SCALE GENOMIC DNA]</scope>
    <source>
        <strain evidence="3 4">JCM 13498</strain>
    </source>
</reference>
<name>A0A5M4B3M6_9BACT</name>
<dbReference type="InterPro" id="IPR036526">
    <property type="entry name" value="C-N_Hydrolase_sf"/>
</dbReference>
<dbReference type="OrthoDB" id="9803818at2"/>
<dbReference type="PANTHER" id="PTHR46044:SF1">
    <property type="entry name" value="CN HYDROLASE DOMAIN-CONTAINING PROTEIN"/>
    <property type="match status" value="1"/>
</dbReference>
<feature type="domain" description="CN hydrolase" evidence="2">
    <location>
        <begin position="3"/>
        <end position="275"/>
    </location>
</feature>
<dbReference type="RefSeq" id="WP_025865629.1">
    <property type="nucleotide sequence ID" value="NZ_BLAX01000001.1"/>
</dbReference>
<evidence type="ECO:0000313" key="4">
    <source>
        <dbReference type="Proteomes" id="UP000391834"/>
    </source>
</evidence>
<dbReference type="AlphaFoldDB" id="A0A5M4B3M6"/>
<dbReference type="InterPro" id="IPR044149">
    <property type="entry name" value="Nitrilases_CHs"/>
</dbReference>
<sequence>MKKKIAIVQVPPIFMDLEKTIALCCELIAGAAKNNAGLVMFPEAYIPGYPAWIWRLRPSTDFEKAKVMHRILVENSVDLSKDGLAKIRKVAKDNKITVAIGMNELNAEASGTTLYNTFAIISPDGKLANVHRKLVPTVAERMTWGRGDASGMNVVETPAGKIGGLICWENYMPLSRYALYTQGLELYLAPTWDYGPNWIGTMGHIARESGCWVASCATPFQGNDIPENFPYKKEVFPNEEEWFTDGDAVLINPFGKIAAGPMKREKGILYGEYDLQDIIDRRRSLDVAGHYSRPDIFSLTVKKSKQPLINMT</sequence>